<organism evidence="1 2">
    <name type="scientific">Exocentrus adspersus</name>
    <dbReference type="NCBI Taxonomy" id="1586481"/>
    <lineage>
        <taxon>Eukaryota</taxon>
        <taxon>Metazoa</taxon>
        <taxon>Ecdysozoa</taxon>
        <taxon>Arthropoda</taxon>
        <taxon>Hexapoda</taxon>
        <taxon>Insecta</taxon>
        <taxon>Pterygota</taxon>
        <taxon>Neoptera</taxon>
        <taxon>Endopterygota</taxon>
        <taxon>Coleoptera</taxon>
        <taxon>Polyphaga</taxon>
        <taxon>Cucujiformia</taxon>
        <taxon>Chrysomeloidea</taxon>
        <taxon>Cerambycidae</taxon>
        <taxon>Lamiinae</taxon>
        <taxon>Acanthocinini</taxon>
        <taxon>Exocentrus</taxon>
    </lineage>
</organism>
<dbReference type="InterPro" id="IPR050951">
    <property type="entry name" value="Retrovirus_Pol_polyprotein"/>
</dbReference>
<dbReference type="SUPFAM" id="SSF53098">
    <property type="entry name" value="Ribonuclease H-like"/>
    <property type="match status" value="1"/>
</dbReference>
<evidence type="ECO:0008006" key="3">
    <source>
        <dbReference type="Google" id="ProtNLM"/>
    </source>
</evidence>
<dbReference type="InterPro" id="IPR012337">
    <property type="entry name" value="RNaseH-like_sf"/>
</dbReference>
<gene>
    <name evidence="1" type="ORF">NQ315_006150</name>
</gene>
<evidence type="ECO:0000313" key="1">
    <source>
        <dbReference type="EMBL" id="KAJ8912183.1"/>
    </source>
</evidence>
<protein>
    <recommendedName>
        <fullName evidence="3">Integrase catalytic domain-containing protein</fullName>
    </recommendedName>
</protein>
<dbReference type="PANTHER" id="PTHR37984">
    <property type="entry name" value="PROTEIN CBG26694"/>
    <property type="match status" value="1"/>
</dbReference>
<reference evidence="1 2" key="1">
    <citation type="journal article" date="2023" name="Insect Mol. Biol.">
        <title>Genome sequencing provides insights into the evolution of gene families encoding plant cell wall-degrading enzymes in longhorned beetles.</title>
        <authorList>
            <person name="Shin N.R."/>
            <person name="Okamura Y."/>
            <person name="Kirsch R."/>
            <person name="Pauchet Y."/>
        </authorList>
    </citation>
    <scope>NUCLEOTIDE SEQUENCE [LARGE SCALE GENOMIC DNA]</scope>
    <source>
        <strain evidence="1">EAD_L_NR</strain>
    </source>
</reference>
<accession>A0AAV8VDG8</accession>
<name>A0AAV8VDG8_9CUCU</name>
<comment type="caution">
    <text evidence="1">The sequence shown here is derived from an EMBL/GenBank/DDBJ whole genome shotgun (WGS) entry which is preliminary data.</text>
</comment>
<dbReference type="GO" id="GO:0003676">
    <property type="term" value="F:nucleic acid binding"/>
    <property type="evidence" value="ECO:0007669"/>
    <property type="project" value="InterPro"/>
</dbReference>
<dbReference type="PANTHER" id="PTHR37984:SF15">
    <property type="entry name" value="INTEGRASE CATALYTIC DOMAIN-CONTAINING PROTEIN"/>
    <property type="match status" value="1"/>
</dbReference>
<dbReference type="Proteomes" id="UP001159042">
    <property type="component" value="Unassembled WGS sequence"/>
</dbReference>
<keyword evidence="2" id="KW-1185">Reference proteome</keyword>
<dbReference type="EMBL" id="JANEYG010000143">
    <property type="protein sequence ID" value="KAJ8912183.1"/>
    <property type="molecule type" value="Genomic_DNA"/>
</dbReference>
<dbReference type="InterPro" id="IPR036397">
    <property type="entry name" value="RNaseH_sf"/>
</dbReference>
<evidence type="ECO:0000313" key="2">
    <source>
        <dbReference type="Proteomes" id="UP001159042"/>
    </source>
</evidence>
<dbReference type="Gene3D" id="3.30.420.10">
    <property type="entry name" value="Ribonuclease H-like superfamily/Ribonuclease H"/>
    <property type="match status" value="2"/>
</dbReference>
<sequence length="193" mass="22591">MNYFTKWPEIYPTPNQEAFTVVAEVLFENWMSILCAQGDHSDQGKNFDTEVFQNMCRLFNRTRENFLSIAINENQTNWDTCIPPFLLAYRSAMDKLTGKTPASVVFGAELRLPIEVISERQRKKKIHLQDRLKLIHAEVRQKLESDRIKTRYNLRANTVGFQVCEKVCITRREPKENHRSFRSHGRDVTPTPS</sequence>
<dbReference type="AlphaFoldDB" id="A0AAV8VDG8"/>
<proteinExistence type="predicted"/>